<comment type="subcellular location">
    <subcellularLocation>
        <location evidence="1">Membrane</location>
        <topology evidence="1">Multi-pass membrane protein</topology>
    </subcellularLocation>
</comment>
<dbReference type="InterPro" id="IPR002456">
    <property type="entry name" value="GPCR_3_GABA_rcpt_B1"/>
</dbReference>
<proteinExistence type="predicted"/>
<feature type="transmembrane region" description="Helical" evidence="10">
    <location>
        <begin position="670"/>
        <end position="688"/>
    </location>
</feature>
<keyword evidence="7" id="KW-0325">Glycoprotein</keyword>
<keyword evidence="6" id="KW-0675">Receptor</keyword>
<evidence type="ECO:0000256" key="1">
    <source>
        <dbReference type="ARBA" id="ARBA00004141"/>
    </source>
</evidence>
<keyword evidence="5 10" id="KW-0472">Membrane</keyword>
<organism evidence="13 14">
    <name type="scientific">Sinanodonta woodiana</name>
    <name type="common">Chinese pond mussel</name>
    <name type="synonym">Anodonta woodiana</name>
    <dbReference type="NCBI Taxonomy" id="1069815"/>
    <lineage>
        <taxon>Eukaryota</taxon>
        <taxon>Metazoa</taxon>
        <taxon>Spiralia</taxon>
        <taxon>Lophotrochozoa</taxon>
        <taxon>Mollusca</taxon>
        <taxon>Bivalvia</taxon>
        <taxon>Autobranchia</taxon>
        <taxon>Heteroconchia</taxon>
        <taxon>Palaeoheterodonta</taxon>
        <taxon>Unionida</taxon>
        <taxon>Unionoidea</taxon>
        <taxon>Unionidae</taxon>
        <taxon>Unioninae</taxon>
        <taxon>Sinanodonta</taxon>
    </lineage>
</organism>
<protein>
    <recommendedName>
        <fullName evidence="12">G-protein coupled receptors family 3 profile domain-containing protein</fullName>
    </recommendedName>
</protein>
<evidence type="ECO:0000256" key="7">
    <source>
        <dbReference type="ARBA" id="ARBA00023180"/>
    </source>
</evidence>
<name>A0ABD3WHL0_SINWO</name>
<feature type="coiled-coil region" evidence="9">
    <location>
        <begin position="748"/>
        <end position="789"/>
    </location>
</feature>
<dbReference type="PRINTS" id="PR01176">
    <property type="entry name" value="GABABRECEPTR"/>
</dbReference>
<dbReference type="PRINTS" id="PR01177">
    <property type="entry name" value="GABAB1RECPTR"/>
</dbReference>
<dbReference type="InterPro" id="IPR017978">
    <property type="entry name" value="GPCR_3_C"/>
</dbReference>
<evidence type="ECO:0000256" key="6">
    <source>
        <dbReference type="ARBA" id="ARBA00023170"/>
    </source>
</evidence>
<gene>
    <name evidence="13" type="ORF">ACJMK2_040156</name>
</gene>
<dbReference type="CDD" id="cd06366">
    <property type="entry name" value="PBP1_GABAb_receptor"/>
    <property type="match status" value="1"/>
</dbReference>
<evidence type="ECO:0000256" key="2">
    <source>
        <dbReference type="ARBA" id="ARBA00022692"/>
    </source>
</evidence>
<feature type="transmembrane region" description="Helical" evidence="10">
    <location>
        <begin position="570"/>
        <end position="590"/>
    </location>
</feature>
<evidence type="ECO:0000256" key="4">
    <source>
        <dbReference type="ARBA" id="ARBA00023040"/>
    </source>
</evidence>
<keyword evidence="8" id="KW-0807">Transducer</keyword>
<dbReference type="Proteomes" id="UP001634394">
    <property type="component" value="Unassembled WGS sequence"/>
</dbReference>
<feature type="transmembrane region" description="Helical" evidence="10">
    <location>
        <begin position="491"/>
        <end position="511"/>
    </location>
</feature>
<dbReference type="PANTHER" id="PTHR10519">
    <property type="entry name" value="GABA-B RECEPTOR"/>
    <property type="match status" value="1"/>
</dbReference>
<feature type="domain" description="G-protein coupled receptors family 3 profile" evidence="12">
    <location>
        <begin position="461"/>
        <end position="737"/>
    </location>
</feature>
<evidence type="ECO:0000256" key="9">
    <source>
        <dbReference type="SAM" id="Coils"/>
    </source>
</evidence>
<feature type="transmembrane region" description="Helical" evidence="10">
    <location>
        <begin position="627"/>
        <end position="650"/>
    </location>
</feature>
<sequence>MKRKGICSSRFLLIAGILITWQRGEGKKLKNLTIGGIFPMSGSWAGGEACLPAVKMALEDVNNHSDILPSFRLHMEYNDSKCMPGLGTKVLYELLYKPPKKIMVLTGCSIVSTFVAQAAKMWNLIVLAYGSSSPALSNRARFPTFFRTHPSATLHNPTRVRIFEKFSWKRIATIQETQEVFTSTVEDLEERVKRAGIEVAVRQNFLTDPTNAVRNLKRQDARIIVGVFYEDMARRVFCQAYKEKLYGKKYVWFIIGWYPDNWYKVADNTINCTADQLREALEGHFTTEAVLLHQGSTPTISGMNTTVFKHRLNERLHATDTSQVGGYPESPLAYDAVWALALALNKTQERLEERGMSLEEFDYSNQFITKEIYTAMNSTRFLGVSGNVAFSSQGDRIMWTQVEQMINGTYYKRGYYDNNSDNFTWFGTEIWAGGKPPPDRTLQVPVLRVISQGLFFSMCGLAAVGIIAGVCCTIFNITNKTRRCIAYSQPNINNIILLGCIICLLYVFLLGLDEQFVSPDIYPELCQLRTWLIATGFSLGYGGMFSKIWTVHRLTTMRKKDKKTVNQLELYLVVLVILLVDVVVMVTWQITDPLYRYLEHFDLEQPSDTEEDIMLQPYLEHCNSTNISVWLGVIFGYKGILLLFGIFLAYETRSVKLKQVNDARFVGMSIYNVVVLCVITAPITLIITSQQDAAFAFVSLAIILCSFLSMGLIFGPKIIQILHNPKRSMVEIRSLTESVVGKEEEEKHRKFIAENDQMKKQIEEMENKIRELKKKLQEKVRQRVQMSTKGLSETANNL</sequence>
<dbReference type="InterPro" id="IPR001828">
    <property type="entry name" value="ANF_lig-bd_rcpt"/>
</dbReference>
<dbReference type="Pfam" id="PF01094">
    <property type="entry name" value="ANF_receptor"/>
    <property type="match status" value="1"/>
</dbReference>
<dbReference type="InterPro" id="IPR028082">
    <property type="entry name" value="Peripla_BP_I"/>
</dbReference>
<dbReference type="CDD" id="cd15291">
    <property type="entry name" value="7tmC_GABA-B-R1"/>
    <property type="match status" value="1"/>
</dbReference>
<dbReference type="Gene3D" id="3.40.50.2300">
    <property type="match status" value="2"/>
</dbReference>
<dbReference type="GO" id="GO:0016020">
    <property type="term" value="C:membrane"/>
    <property type="evidence" value="ECO:0007669"/>
    <property type="project" value="UniProtKB-SubCell"/>
</dbReference>
<keyword evidence="4" id="KW-0297">G-protein coupled receptor</keyword>
<feature type="chain" id="PRO_5044846554" description="G-protein coupled receptors family 3 profile domain-containing protein" evidence="11">
    <location>
        <begin position="27"/>
        <end position="798"/>
    </location>
</feature>
<dbReference type="Pfam" id="PF00003">
    <property type="entry name" value="7tm_3"/>
    <property type="match status" value="1"/>
</dbReference>
<keyword evidence="14" id="KW-1185">Reference proteome</keyword>
<dbReference type="EMBL" id="JBJQND010000007">
    <property type="protein sequence ID" value="KAL3872218.1"/>
    <property type="molecule type" value="Genomic_DNA"/>
</dbReference>
<evidence type="ECO:0000259" key="12">
    <source>
        <dbReference type="PROSITE" id="PS50259"/>
    </source>
</evidence>
<keyword evidence="9" id="KW-0175">Coiled coil</keyword>
<dbReference type="SUPFAM" id="SSF53822">
    <property type="entry name" value="Periplasmic binding protein-like I"/>
    <property type="match status" value="1"/>
</dbReference>
<dbReference type="PANTHER" id="PTHR10519:SF77">
    <property type="entry name" value="GAMMA-AMINOBUTYRIC ACID TYPE B RECEPTOR SUBUNIT 1"/>
    <property type="match status" value="1"/>
</dbReference>
<keyword evidence="11" id="KW-0732">Signal</keyword>
<accession>A0ABD3WHL0</accession>
<feature type="signal peptide" evidence="11">
    <location>
        <begin position="1"/>
        <end position="26"/>
    </location>
</feature>
<evidence type="ECO:0000313" key="14">
    <source>
        <dbReference type="Proteomes" id="UP001634394"/>
    </source>
</evidence>
<keyword evidence="2 10" id="KW-0812">Transmembrane</keyword>
<dbReference type="AlphaFoldDB" id="A0ABD3WHL0"/>
<dbReference type="GO" id="GO:0004930">
    <property type="term" value="F:G protein-coupled receptor activity"/>
    <property type="evidence" value="ECO:0007669"/>
    <property type="project" value="UniProtKB-KW"/>
</dbReference>
<feature type="transmembrane region" description="Helical" evidence="10">
    <location>
        <begin position="531"/>
        <end position="549"/>
    </location>
</feature>
<keyword evidence="3 10" id="KW-1133">Transmembrane helix</keyword>
<feature type="transmembrane region" description="Helical" evidence="10">
    <location>
        <begin position="454"/>
        <end position="479"/>
    </location>
</feature>
<evidence type="ECO:0000256" key="11">
    <source>
        <dbReference type="SAM" id="SignalP"/>
    </source>
</evidence>
<reference evidence="13 14" key="1">
    <citation type="submission" date="2024-11" db="EMBL/GenBank/DDBJ databases">
        <title>Chromosome-level genome assembly of the freshwater bivalve Anodonta woodiana.</title>
        <authorList>
            <person name="Chen X."/>
        </authorList>
    </citation>
    <scope>NUCLEOTIDE SEQUENCE [LARGE SCALE GENOMIC DNA]</scope>
    <source>
        <strain evidence="13">MN2024</strain>
        <tissue evidence="13">Gills</tissue>
    </source>
</reference>
<comment type="caution">
    <text evidence="13">The sequence shown here is derived from an EMBL/GenBank/DDBJ whole genome shotgun (WGS) entry which is preliminary data.</text>
</comment>
<evidence type="ECO:0000256" key="5">
    <source>
        <dbReference type="ARBA" id="ARBA00023136"/>
    </source>
</evidence>
<evidence type="ECO:0000256" key="3">
    <source>
        <dbReference type="ARBA" id="ARBA00022989"/>
    </source>
</evidence>
<evidence type="ECO:0000313" key="13">
    <source>
        <dbReference type="EMBL" id="KAL3872218.1"/>
    </source>
</evidence>
<dbReference type="FunFam" id="3.40.50.2300:FF:000056">
    <property type="entry name" value="Gamma-aminobutyric acid type B receptor subunit 1"/>
    <property type="match status" value="1"/>
</dbReference>
<feature type="transmembrane region" description="Helical" evidence="10">
    <location>
        <begin position="694"/>
        <end position="719"/>
    </location>
</feature>
<dbReference type="PROSITE" id="PS50259">
    <property type="entry name" value="G_PROTEIN_RECEP_F3_4"/>
    <property type="match status" value="1"/>
</dbReference>
<evidence type="ECO:0000256" key="8">
    <source>
        <dbReference type="ARBA" id="ARBA00023224"/>
    </source>
</evidence>
<dbReference type="InterPro" id="IPR002455">
    <property type="entry name" value="GPCR3_GABA-B"/>
</dbReference>
<evidence type="ECO:0000256" key="10">
    <source>
        <dbReference type="SAM" id="Phobius"/>
    </source>
</evidence>